<dbReference type="Gene3D" id="3.40.190.10">
    <property type="entry name" value="Periplasmic binding protein-like II"/>
    <property type="match status" value="1"/>
</dbReference>
<name>A0A1E5L8R5_9FIRM</name>
<evidence type="ECO:0000256" key="3">
    <source>
        <dbReference type="ARBA" id="ARBA00022448"/>
    </source>
</evidence>
<dbReference type="STRING" id="1390249.BHU72_13600"/>
<dbReference type="EMBL" id="MJAT01000004">
    <property type="protein sequence ID" value="OEH86448.1"/>
    <property type="molecule type" value="Genomic_DNA"/>
</dbReference>
<keyword evidence="7" id="KW-1185">Reference proteome</keyword>
<dbReference type="Gene3D" id="3.10.105.10">
    <property type="entry name" value="Dipeptide-binding Protein, Domain 3"/>
    <property type="match status" value="1"/>
</dbReference>
<dbReference type="GO" id="GO:1904680">
    <property type="term" value="F:peptide transmembrane transporter activity"/>
    <property type="evidence" value="ECO:0007669"/>
    <property type="project" value="TreeGrafter"/>
</dbReference>
<evidence type="ECO:0000313" key="7">
    <source>
        <dbReference type="Proteomes" id="UP000095255"/>
    </source>
</evidence>
<keyword evidence="4" id="KW-0732">Signal</keyword>
<organism evidence="6 7">
    <name type="scientific">Desulfuribacillus stibiiarsenatis</name>
    <dbReference type="NCBI Taxonomy" id="1390249"/>
    <lineage>
        <taxon>Bacteria</taxon>
        <taxon>Bacillati</taxon>
        <taxon>Bacillota</taxon>
        <taxon>Desulfuribacillia</taxon>
        <taxon>Desulfuribacillales</taxon>
        <taxon>Desulfuribacillaceae</taxon>
        <taxon>Desulfuribacillus</taxon>
    </lineage>
</organism>
<comment type="caution">
    <text evidence="6">The sequence shown here is derived from an EMBL/GenBank/DDBJ whole genome shotgun (WGS) entry which is preliminary data.</text>
</comment>
<evidence type="ECO:0000256" key="4">
    <source>
        <dbReference type="ARBA" id="ARBA00022729"/>
    </source>
</evidence>
<sequence length="537" mass="59229">MKNKKWVILLLVGIMVVSVFMTGCGKKNATGTQPKQEVKKDELILAIGSEPEDGFDPTNGWGRYGSPLFQSTLLKYDKDLKITNDLATGYEVSSDGLVWTVNIRKDVKFSDGKPLSADDVVYTFETTRDSGSVIDLNNLKSVKAVNESTIVFELKESQSTFINQLLTTGIVPKHAHNDNYAQQPIGSGPFKFVQWDKGQQIIVEVNPEYYGEKPKFKKLTFLFLSEDAAFASAKAGQVDVSYIQAGFSKQAVTGMKLETLESVDNRGIMFPFVASGQKTAEGLPVGNDVTADAAIRKAINIAIDRKALVSGVLEGQGTPAYTSVDKLPWWNKDAVIKDADMDGAKKILADGGWADSNSDGIVEKNGLKAEFVLVYPASDQTRQSLALAVSDMIKPLGINIKAEGKSWDDIGKMMHSNAVLFGWGSHNPIEMYNLYSSTTKGVSWYNTGYYGNPVVEDYMNKALRATTEQEANEYWKKAQWDGETGLSAKGDAPWAWLVNINHLYLVNEKLNIGAHKIQPHGHGWPITDNIVEWNWID</sequence>
<comment type="subcellular location">
    <subcellularLocation>
        <location evidence="1">Cell membrane</location>
        <topology evidence="1">Lipid-anchor</topology>
    </subcellularLocation>
</comment>
<dbReference type="InterPro" id="IPR000914">
    <property type="entry name" value="SBP_5_dom"/>
</dbReference>
<gene>
    <name evidence="6" type="ORF">BHU72_13600</name>
</gene>
<proteinExistence type="inferred from homology"/>
<dbReference type="InterPro" id="IPR023765">
    <property type="entry name" value="SBP_5_CS"/>
</dbReference>
<dbReference type="PROSITE" id="PS01040">
    <property type="entry name" value="SBP_BACTERIAL_5"/>
    <property type="match status" value="1"/>
</dbReference>
<dbReference type="PROSITE" id="PS51257">
    <property type="entry name" value="PROKAR_LIPOPROTEIN"/>
    <property type="match status" value="1"/>
</dbReference>
<dbReference type="InterPro" id="IPR039424">
    <property type="entry name" value="SBP_5"/>
</dbReference>
<keyword evidence="3" id="KW-0813">Transport</keyword>
<dbReference type="SUPFAM" id="SSF53850">
    <property type="entry name" value="Periplasmic binding protein-like II"/>
    <property type="match status" value="1"/>
</dbReference>
<evidence type="ECO:0000313" key="6">
    <source>
        <dbReference type="EMBL" id="OEH86448.1"/>
    </source>
</evidence>
<dbReference type="PANTHER" id="PTHR30290">
    <property type="entry name" value="PERIPLASMIC BINDING COMPONENT OF ABC TRANSPORTER"/>
    <property type="match status" value="1"/>
</dbReference>
<feature type="domain" description="Solute-binding protein family 5" evidence="5">
    <location>
        <begin position="81"/>
        <end position="440"/>
    </location>
</feature>
<dbReference type="GO" id="GO:0043190">
    <property type="term" value="C:ATP-binding cassette (ABC) transporter complex"/>
    <property type="evidence" value="ECO:0007669"/>
    <property type="project" value="InterPro"/>
</dbReference>
<dbReference type="Pfam" id="PF00496">
    <property type="entry name" value="SBP_bac_5"/>
    <property type="match status" value="1"/>
</dbReference>
<dbReference type="CDD" id="cd08518">
    <property type="entry name" value="PBP2_NikA_DppA_OppA_like_19"/>
    <property type="match status" value="1"/>
</dbReference>
<dbReference type="AlphaFoldDB" id="A0A1E5L8R5"/>
<reference evidence="6 7" key="1">
    <citation type="submission" date="2016-09" db="EMBL/GenBank/DDBJ databases">
        <title>Desulfuribacillus arsenicus sp. nov., an obligately anaerobic, dissimilatory arsenic- and antimonate-reducing bacterium isolated from anoxic sediments.</title>
        <authorList>
            <person name="Abin C.A."/>
            <person name="Hollibaugh J.T."/>
        </authorList>
    </citation>
    <scope>NUCLEOTIDE SEQUENCE [LARGE SCALE GENOMIC DNA]</scope>
    <source>
        <strain evidence="6 7">MLFW-2</strain>
    </source>
</reference>
<dbReference type="GO" id="GO:0015833">
    <property type="term" value="P:peptide transport"/>
    <property type="evidence" value="ECO:0007669"/>
    <property type="project" value="TreeGrafter"/>
</dbReference>
<comment type="similarity">
    <text evidence="2">Belongs to the bacterial solute-binding protein 5 family.</text>
</comment>
<accession>A0A1E5L8R5</accession>
<evidence type="ECO:0000256" key="2">
    <source>
        <dbReference type="ARBA" id="ARBA00005695"/>
    </source>
</evidence>
<evidence type="ECO:0000259" key="5">
    <source>
        <dbReference type="Pfam" id="PF00496"/>
    </source>
</evidence>
<evidence type="ECO:0000256" key="1">
    <source>
        <dbReference type="ARBA" id="ARBA00004193"/>
    </source>
</evidence>
<dbReference type="GO" id="GO:0042597">
    <property type="term" value="C:periplasmic space"/>
    <property type="evidence" value="ECO:0007669"/>
    <property type="project" value="UniProtKB-ARBA"/>
</dbReference>
<dbReference type="PANTHER" id="PTHR30290:SF9">
    <property type="entry name" value="OLIGOPEPTIDE-BINDING PROTEIN APPA"/>
    <property type="match status" value="1"/>
</dbReference>
<dbReference type="PIRSF" id="PIRSF002741">
    <property type="entry name" value="MppA"/>
    <property type="match status" value="1"/>
</dbReference>
<dbReference type="OrthoDB" id="9796817at2"/>
<dbReference type="Proteomes" id="UP000095255">
    <property type="component" value="Unassembled WGS sequence"/>
</dbReference>
<protein>
    <submittedName>
        <fullName evidence="6">Nickel ABC transporter substrate-binding protein</fullName>
    </submittedName>
</protein>
<dbReference type="InterPro" id="IPR030678">
    <property type="entry name" value="Peptide/Ni-bd"/>
</dbReference>